<reference evidence="1" key="2">
    <citation type="journal article" date="2017" name="J. Med. Entomol.">
        <title>Transcriptome Analysis of the Triatoma infestans (Hemiptera: Reduviidae) Integument.</title>
        <authorList>
            <person name="Calderon-Fernandez G.M."/>
            <person name="Moriconi D.E."/>
            <person name="Dulbecco A.B."/>
            <person name="Juarez M.P."/>
        </authorList>
    </citation>
    <scope>NUCLEOTIDE SEQUENCE</scope>
    <source>
        <strain evidence="1">Int1</strain>
        <tissue evidence="1">Integument</tissue>
    </source>
</reference>
<proteinExistence type="predicted"/>
<organism evidence="1">
    <name type="scientific">Triatoma infestans</name>
    <name type="common">Assassin bug</name>
    <dbReference type="NCBI Taxonomy" id="30076"/>
    <lineage>
        <taxon>Eukaryota</taxon>
        <taxon>Metazoa</taxon>
        <taxon>Ecdysozoa</taxon>
        <taxon>Arthropoda</taxon>
        <taxon>Hexapoda</taxon>
        <taxon>Insecta</taxon>
        <taxon>Pterygota</taxon>
        <taxon>Neoptera</taxon>
        <taxon>Paraneoptera</taxon>
        <taxon>Hemiptera</taxon>
        <taxon>Heteroptera</taxon>
        <taxon>Panheteroptera</taxon>
        <taxon>Cimicomorpha</taxon>
        <taxon>Reduviidae</taxon>
        <taxon>Triatominae</taxon>
        <taxon>Triatoma</taxon>
    </lineage>
</organism>
<dbReference type="EMBL" id="GEMB01004411">
    <property type="protein sequence ID" value="JAR98866.1"/>
    <property type="molecule type" value="Transcribed_RNA"/>
</dbReference>
<accession>A0A170XHB4</accession>
<name>A0A170XHB4_TRIIF</name>
<reference evidence="1" key="1">
    <citation type="submission" date="2016-04" db="EMBL/GenBank/DDBJ databases">
        <authorList>
            <person name="Calderon-Fernandez G.M.Sr."/>
        </authorList>
    </citation>
    <scope>NUCLEOTIDE SEQUENCE</scope>
    <source>
        <strain evidence="1">Int1</strain>
        <tissue evidence="1">Integument</tissue>
    </source>
</reference>
<sequence>MISSQNLLFIDIIVK</sequence>
<evidence type="ECO:0000313" key="1">
    <source>
        <dbReference type="EMBL" id="JAR98866.1"/>
    </source>
</evidence>
<protein>
    <submittedName>
        <fullName evidence="1">Y-box factor-like protein isoform x1</fullName>
    </submittedName>
</protein>